<sequence length="1252" mass="141299">MPSWLGKQDSGHKTRDVLANVQNFTNGTPIHQESQIARIEAATHTGNPLKLVNDFVDANADAINSKSKNIADSNMDFKSIEDSLNGFSESAKVLIKGLTALGHLHPFIGIAVGAFALVVTLDMTRRDNDKKVLAVKVQMQDLMIAFFELRQIPDSEEKGPDGITIAVRLEGLMRTIANDIKLCGSVCDTYLKKGFLAKTVKSSIYEARLAEYATLFVEHRKSLELSLAMHTSLGVDSANQKLDGQGDRLRSIEEKLDMLLLFRKLDTPREKDVQKFIEDNGGAKACINNPELLEELVSKSGESLSRFSGRETGRRSNELPDIKKKLLKELGEDIDDALKRNMVLFERKLDIQSKQLTEAVQQESDHIITTLLSGAHDRITDPDLQKIWKDMGWKGSVKARHFVLALHDYYTDRLSTADTPTSARSPLPSPLPSGRASMMAPKRRQDDRWALAYINAAYVQPILEAVDDDGTGFVSVKEVNTFVAERPDGWSLPHWIAYWAVGWQASMSRYKDKIYELVQEMFGTLEHVLPSNRRAVDEYLFHTSFWRIELLLRSTRSVNPKILSDPELVKITENYTNFEEERLDRNLQDVAYELDTSTTVSLITGEGRIERYVFPLIYLLLRRHLKVITLACNHVLDTEEFVTLNESLVSILLAADHRVQNLEAIFKQTHLDVQGRLGNFAFGIFQLSYGDIRRIPIDNSFGSWTDADGDTGAASKATSISRSSAKALATSNTHEILKYGIRDGFSSTNYFEFEPGRAVEHQNPIQGTWSGHCLRREGEEVISYVLRISMRVQRDPKKIRGKGEDYVDTFEFTGNVDSPQGSSIKFAFTISDDKDGITKTCSGFLDSNSDVITAYWSTNKKNDLEEDGLNQSFLLRRTPPTLLRYRYTPDQFAEDPVRSRWSFACSAALHQVQEKLWSRRFFEARFEERKRFVELSTRALIVQMGLTPQSPLSMVEKGELEYLRRDLNPSEARFYHALAAFEIQKLPWHPSWGCDSCERRITKCRILCIQCMSEDLSDNIDLCATCVDKAPTKRAFTHDASHPVVKVEQTLHDYELSRIVDAARILFDRIKTLIRSTESASIRVEDEHGVLSQKEAELSCACCGKGVSPPCWVCVVCTRDTFICAECDSKRAPSLTEAHTFAHPLVRIRDTSIDGKAASADDMLVALEHRVLALESKMLDGFSTLDAKLDTRATEMEIKLEQRLAQIESNFETRFATLETVLRQIAAQTAALPAVYGQVVRDYARSNSLRER</sequence>
<keyword evidence="3" id="KW-1185">Reference proteome</keyword>
<dbReference type="EMBL" id="MU150273">
    <property type="protein sequence ID" value="KAF9462351.1"/>
    <property type="molecule type" value="Genomic_DNA"/>
</dbReference>
<feature type="region of interest" description="Disordered" evidence="1">
    <location>
        <begin position="416"/>
        <end position="440"/>
    </location>
</feature>
<dbReference type="Proteomes" id="UP000807353">
    <property type="component" value="Unassembled WGS sequence"/>
</dbReference>
<dbReference type="AlphaFoldDB" id="A0A9P6CDY7"/>
<dbReference type="PROSITE" id="PS00018">
    <property type="entry name" value="EF_HAND_1"/>
    <property type="match status" value="1"/>
</dbReference>
<dbReference type="OrthoDB" id="2122982at2759"/>
<evidence type="ECO:0008006" key="4">
    <source>
        <dbReference type="Google" id="ProtNLM"/>
    </source>
</evidence>
<evidence type="ECO:0000256" key="1">
    <source>
        <dbReference type="SAM" id="MobiDB-lite"/>
    </source>
</evidence>
<proteinExistence type="predicted"/>
<gene>
    <name evidence="2" type="ORF">BDZ94DRAFT_1322722</name>
</gene>
<accession>A0A9P6CDY7</accession>
<protein>
    <recommendedName>
        <fullName evidence="4">EF-hand domain-containing protein</fullName>
    </recommendedName>
</protein>
<evidence type="ECO:0000313" key="3">
    <source>
        <dbReference type="Proteomes" id="UP000807353"/>
    </source>
</evidence>
<feature type="compositionally biased region" description="Low complexity" evidence="1">
    <location>
        <begin position="419"/>
        <end position="437"/>
    </location>
</feature>
<comment type="caution">
    <text evidence="2">The sequence shown here is derived from an EMBL/GenBank/DDBJ whole genome shotgun (WGS) entry which is preliminary data.</text>
</comment>
<evidence type="ECO:0000313" key="2">
    <source>
        <dbReference type="EMBL" id="KAF9462351.1"/>
    </source>
</evidence>
<name>A0A9P6CDY7_9AGAR</name>
<dbReference type="InterPro" id="IPR018247">
    <property type="entry name" value="EF_Hand_1_Ca_BS"/>
</dbReference>
<reference evidence="2" key="1">
    <citation type="submission" date="2020-11" db="EMBL/GenBank/DDBJ databases">
        <authorList>
            <consortium name="DOE Joint Genome Institute"/>
            <person name="Ahrendt S."/>
            <person name="Riley R."/>
            <person name="Andreopoulos W."/>
            <person name="Labutti K."/>
            <person name="Pangilinan J."/>
            <person name="Ruiz-Duenas F.J."/>
            <person name="Barrasa J.M."/>
            <person name="Sanchez-Garcia M."/>
            <person name="Camarero S."/>
            <person name="Miyauchi S."/>
            <person name="Serrano A."/>
            <person name="Linde D."/>
            <person name="Babiker R."/>
            <person name="Drula E."/>
            <person name="Ayuso-Fernandez I."/>
            <person name="Pacheco R."/>
            <person name="Padilla G."/>
            <person name="Ferreira P."/>
            <person name="Barriuso J."/>
            <person name="Kellner H."/>
            <person name="Castanera R."/>
            <person name="Alfaro M."/>
            <person name="Ramirez L."/>
            <person name="Pisabarro A.G."/>
            <person name="Kuo A."/>
            <person name="Tritt A."/>
            <person name="Lipzen A."/>
            <person name="He G."/>
            <person name="Yan M."/>
            <person name="Ng V."/>
            <person name="Cullen D."/>
            <person name="Martin F."/>
            <person name="Rosso M.-N."/>
            <person name="Henrissat B."/>
            <person name="Hibbett D."/>
            <person name="Martinez A.T."/>
            <person name="Grigoriev I.V."/>
        </authorList>
    </citation>
    <scope>NUCLEOTIDE SEQUENCE</scope>
    <source>
        <strain evidence="2">CBS 247.69</strain>
    </source>
</reference>
<dbReference type="SUPFAM" id="SSF57850">
    <property type="entry name" value="RING/U-box"/>
    <property type="match status" value="1"/>
</dbReference>
<organism evidence="2 3">
    <name type="scientific">Collybia nuda</name>
    <dbReference type="NCBI Taxonomy" id="64659"/>
    <lineage>
        <taxon>Eukaryota</taxon>
        <taxon>Fungi</taxon>
        <taxon>Dikarya</taxon>
        <taxon>Basidiomycota</taxon>
        <taxon>Agaricomycotina</taxon>
        <taxon>Agaricomycetes</taxon>
        <taxon>Agaricomycetidae</taxon>
        <taxon>Agaricales</taxon>
        <taxon>Tricholomatineae</taxon>
        <taxon>Clitocybaceae</taxon>
        <taxon>Collybia</taxon>
    </lineage>
</organism>